<sequence>MPLSDTGLRGARHQSQPRRRLALTLPGANRFTSVQSEMELSAPKNGLLQPSWEKGSLPPLLTTNSILAGGVKLSSKSTFSSNLSSTCNSILNSGSALTPVETKCLSTSFSGILSSSPASKTTNSSLTSEVACSANTSNILLSPTYALSSSLSFEGVQNLNYSSAAHIDTSTIPLSTKQSEVIVSPLNVTMKLHSDLISEVETSNLSLHHSKGIEKQPILQGIMSKELQLPLIDDQTKGLQLHDDIQDNIFLSEFLEEEEQHSEISMPSVELAMEDWSSRSPQSAEIETLAQDQGKKTDIIPRDESNNLLKQRKMALISAVCCSLVNSPKFTDPSDNTRADIKDLCEDVAKFDPEFILKVALYTRQELNIRTTANFLLALSAVLPACRPHLRRYLCSSVQLPSDWMDVPRMYQSLIGTGDKLAPLPSCLRRALTLKFQEFSEYQLAKYNTRKQRGKHASKKKKEKKTNDSRVLRCGIGLRKLEALFKILESKLKLPTPEITGKKTKDKFSMKSLIQRLHISKPAKHVMSLLGCRYPKNLELFSRSGLEGPWQSHLSGQRMKLKQPETWERELSQKGNTGPVWESLLDNRKVPFMALLRNLRNLIKAGVSEKHHRDVNAHLSNQNAVIKSRLFPFRFLSAYKIIQDLECQLTNAEKPFPTNSVLLQRIFRREKTNCPELSRKHFSRYELRACLAFPVVHRLLKREKEAIKKARTIKFNKSVVESYKKSLEEAIQISARHNIPPIPGRTVILMCVNYSMYVSCHGAKELAVSSEISLRRSESPKLIDVGLLLSLMVKDTAENAEIILHNKNHYVKANQSSSPLLERVGEVKQQAEGLHQLTVMPFEEREPMAEYLTELLVKRTKVDTLLVFGDGPLNEEFKTVMKEYRCLVNADCLCVTVLPNGFRSEDSIDQCNDVTLCGFTEQVLKYVSERGTARLLDHVEKVNERFNIPEDPENVKKRHVTSSALITTVPQQKWRSVRVFISSTFRDMHSERDLLIGQVMPQLRQRAACHFLSLEEVDLRWGITEEEAKKDRQLSLCLSEVVRSQIFIGILGERYGHVPNMYSLPLLPEYQWIQTYPTGRSVTELEAMQFLQSCKTIKSGHPKAFFYFRNPEVIRSVPSHWLSDFASESPEAKKRIQELKSTVAKHPAAISYLYSCQWGGENDGKPHMTALEDFGTRVLNDVWQAIERDYLKEGSNVSEDDEDQLTQEGFQEWHELHSFARSKQINHVCSHILEKKLSSIGRVFVVAGEPSQGKTVFMADLVKELRLVSSASVVYHFTGASHRSKDAEIMLKSFCKQLNKRLQRESKSLNSYRDALSEFQTLLLLISRSLKRNDTLTLLIDGADVVCGSAGELTSDWIPDSLPQRVNMVLSVTEGSSLCGTLSKRKGIAIIPLGRLEPIERTQLVRGKLAVYGKKLEESAFNNQMHLLMIKKGTRDPLYLTLACEELRANAVFEKLSEDIQNLPATLPQLLQKRLSTLEEEHGIDNVTVALTAICISRKGLLERDLLRILSSLQHLKSIYTASWADMVAASSNKDNLPMATFSLLLMGLKSVLGLWSHNLTSEPRLHLPSGLLQETVEKRYFGKLEVVRAVHMLMAAHFWSVSSPMDPESSPVLHAECLSELSHHLLCGMQFKILGQLLVHLPFLRAHAHLGLLSHLCKVYSSYGLALSKIPSSWEQLESDPPEPHPPVLIFRAFIERSLHILSQNPSLFYQLAVNEPDSSPICIQAQEILAAWNGSEDQFITLWGNKFNSVNSCSSKSLDVPSTPGCVGLSCKGDLAVVGTSDGSLHMLHTDSGEEIRTLYSGCDGVSCCTFLSDTLVCVGSYDGTLEIWNITDGCRIHKTEAHRRKVTGCCVSADRRHLLTCSLDSDIKLWDTSRCTLIGSSSFSSPLNCAAFHPSCHVVSVGSWDGKVSVVQLDSWKRSAVLCGSSSVRTVSFSLDGNVVVSGSLDGWVSLWSWEAQVLLSRFRAHSGYTLTSNFLQHGEYLLTGGEDGKVQVSSGGLGRLHVHGCVKNAVSPALSVAISPDRSLVAVGYHSDSVYIYKAANGELVSQCPLENVAVGCLVWLSDNMLVTGSSDSLIGVWNVSPGQSSCRLTLCGHQRSVQALALSAQFLASASEDVSICLWSVDNLKMADPSVSPVSVLWGHSAAVTCCAFSPGGNLLVTGGKDRSLLCWDVSVNPPVVAHSLLSCHKDWVTCCSWTDDSMLVSSSGDGSVCLWDIQNQKQLLTFGGHQSAVSSVLCMGERVITTGRDGCLKVWSLTGTEIACIPTHHSQINQSTAYWQPEHSRDDADLVVYTAGSDAMVLKWSPLQMEQIQTLHGHGAPVVSSAAAPQLEVTVTAAQDGSIRLWGTPCRNDSLLVTGHKGTITAVAWSPDGELVVSGGECGDIIVWDHHTALLTLQCGELSISSIIFTTKRSFCCVSSDLTISRWLLLPCKERGFRVKKAYSVAIESLVLSAVLTTSQKVQLHTLSGKDFLLDPKTGSLQDVNSNDLPPDLDNQPPQEELHPGSIITASHPHFGVCDSVGVLWLKISQTSGQTAFIWEKKQIHAASISCLSVMDELVITASTDHSVKIWKRSPFAQVGVFYCEGAVTCLSSYPMSGSDTPSAVCKIACGDQYGKLYLLTCLTT</sequence>
<dbReference type="GO" id="GO:0005697">
    <property type="term" value="C:telomerase holoenzyme complex"/>
    <property type="evidence" value="ECO:0007669"/>
    <property type="project" value="TreeGrafter"/>
</dbReference>
<dbReference type="InterPro" id="IPR036322">
    <property type="entry name" value="WD40_repeat_dom_sf"/>
</dbReference>
<dbReference type="PROSITE" id="PS00678">
    <property type="entry name" value="WD_REPEATS_1"/>
    <property type="match status" value="1"/>
</dbReference>
<proteinExistence type="predicted"/>
<dbReference type="InterPro" id="IPR056884">
    <property type="entry name" value="NPHP3-like_N"/>
</dbReference>
<feature type="repeat" description="WD" evidence="3">
    <location>
        <begin position="2359"/>
        <end position="2391"/>
    </location>
</feature>
<feature type="repeat" description="WD" evidence="3">
    <location>
        <begin position="2544"/>
        <end position="2574"/>
    </location>
</feature>
<dbReference type="Gene3D" id="1.25.40.370">
    <property type="match status" value="1"/>
</dbReference>
<dbReference type="SUPFAM" id="SSF52540">
    <property type="entry name" value="P-loop containing nucleoside triphosphate hydrolases"/>
    <property type="match status" value="1"/>
</dbReference>
<evidence type="ECO:0000259" key="4">
    <source>
        <dbReference type="PROSITE" id="PS50837"/>
    </source>
</evidence>
<evidence type="ECO:0000313" key="7">
    <source>
        <dbReference type="Proteomes" id="UP000824782"/>
    </source>
</evidence>
<dbReference type="Pfam" id="PF25047">
    <property type="entry name" value="Beta-prop_TEP1_2nd"/>
    <property type="match status" value="1"/>
</dbReference>
<dbReference type="PANTHER" id="PTHR44791:SF1">
    <property type="entry name" value="TELOMERASE PROTEIN COMPONENT 1"/>
    <property type="match status" value="1"/>
</dbReference>
<evidence type="ECO:0000256" key="2">
    <source>
        <dbReference type="ARBA" id="ARBA00022737"/>
    </source>
</evidence>
<dbReference type="InterPro" id="IPR036465">
    <property type="entry name" value="vWFA_dom_sf"/>
</dbReference>
<dbReference type="Pfam" id="PF05731">
    <property type="entry name" value="TROVE"/>
    <property type="match status" value="1"/>
</dbReference>
<feature type="repeat" description="WD" evidence="3">
    <location>
        <begin position="1842"/>
        <end position="1874"/>
    </location>
</feature>
<feature type="domain" description="TROVE" evidence="5">
    <location>
        <begin position="300"/>
        <end position="744"/>
    </location>
</feature>
<comment type="caution">
    <text evidence="6">The sequence shown here is derived from an EMBL/GenBank/DDBJ whole genome shotgun (WGS) entry which is preliminary data.</text>
</comment>
<dbReference type="Gene3D" id="3.40.50.300">
    <property type="entry name" value="P-loop containing nucleotide triphosphate hydrolases"/>
    <property type="match status" value="1"/>
</dbReference>
<dbReference type="InterPro" id="IPR052652">
    <property type="entry name" value="Telomerase_Complex_Comp"/>
</dbReference>
<accession>A0AAV7DGB8</accession>
<keyword evidence="1 3" id="KW-0853">WD repeat</keyword>
<dbReference type="InterPro" id="IPR025139">
    <property type="entry name" value="DUF4062"/>
</dbReference>
<dbReference type="InterPro" id="IPR001680">
    <property type="entry name" value="WD40_rpt"/>
</dbReference>
<name>A0AAV7DGB8_ENGPU</name>
<dbReference type="InterPro" id="IPR015943">
    <property type="entry name" value="WD40/YVTN_repeat-like_dom_sf"/>
</dbReference>
<feature type="repeat" description="WD" evidence="3">
    <location>
        <begin position="2142"/>
        <end position="2183"/>
    </location>
</feature>
<dbReference type="PROSITE" id="PS50294">
    <property type="entry name" value="WD_REPEATS_REGION"/>
    <property type="match status" value="5"/>
</dbReference>
<feature type="domain" description="NACHT" evidence="4">
    <location>
        <begin position="1242"/>
        <end position="1444"/>
    </location>
</feature>
<dbReference type="Gene3D" id="2.130.10.10">
    <property type="entry name" value="YVTN repeat-like/Quinoprotein amine dehydrogenase"/>
    <property type="match status" value="5"/>
</dbReference>
<dbReference type="InterPro" id="IPR056829">
    <property type="entry name" value="Beta-prop_TEP1_2nd"/>
</dbReference>
<dbReference type="InterPro" id="IPR045804">
    <property type="entry name" value="DUF5920"/>
</dbReference>
<evidence type="ECO:0000259" key="5">
    <source>
        <dbReference type="PROSITE" id="PS50988"/>
    </source>
</evidence>
<dbReference type="GO" id="GO:0070034">
    <property type="term" value="F:telomerase RNA binding"/>
    <property type="evidence" value="ECO:0007669"/>
    <property type="project" value="TreeGrafter"/>
</dbReference>
<evidence type="ECO:0008006" key="8">
    <source>
        <dbReference type="Google" id="ProtNLM"/>
    </source>
</evidence>
<dbReference type="InterPro" id="IPR027417">
    <property type="entry name" value="P-loop_NTPase"/>
</dbReference>
<feature type="repeat" description="WD" evidence="3">
    <location>
        <begin position="2317"/>
        <end position="2348"/>
    </location>
</feature>
<dbReference type="GO" id="GO:0003720">
    <property type="term" value="F:telomerase activity"/>
    <property type="evidence" value="ECO:0007669"/>
    <property type="project" value="TreeGrafter"/>
</dbReference>
<dbReference type="PANTHER" id="PTHR44791">
    <property type="entry name" value="TELOMERASE PROTEIN COMPONENT 1 TEP1"/>
    <property type="match status" value="1"/>
</dbReference>
<dbReference type="PROSITE" id="PS50082">
    <property type="entry name" value="WD_REPEATS_2"/>
    <property type="match status" value="8"/>
</dbReference>
<dbReference type="InterPro" id="IPR056828">
    <property type="entry name" value="Beta-prop_TEP1_C"/>
</dbReference>
<dbReference type="Proteomes" id="UP000824782">
    <property type="component" value="Unassembled WGS sequence"/>
</dbReference>
<dbReference type="EMBL" id="WNYA01000001">
    <property type="protein sequence ID" value="KAG8596529.1"/>
    <property type="molecule type" value="Genomic_DNA"/>
</dbReference>
<dbReference type="Pfam" id="PF25048">
    <property type="entry name" value="Beta-prop_TEP1_C"/>
    <property type="match status" value="1"/>
</dbReference>
<dbReference type="Pfam" id="PF00400">
    <property type="entry name" value="WD40"/>
    <property type="match status" value="6"/>
</dbReference>
<gene>
    <name evidence="6" type="ORF">GDO81_001958</name>
</gene>
<keyword evidence="7" id="KW-1185">Reference proteome</keyword>
<evidence type="ECO:0000256" key="1">
    <source>
        <dbReference type="ARBA" id="ARBA00022574"/>
    </source>
</evidence>
<dbReference type="SMART" id="SM00564">
    <property type="entry name" value="PQQ"/>
    <property type="match status" value="3"/>
</dbReference>
<feature type="repeat" description="WD" evidence="3">
    <location>
        <begin position="2095"/>
        <end position="2134"/>
    </location>
</feature>
<feature type="repeat" description="WD" evidence="3">
    <location>
        <begin position="1928"/>
        <end position="1956"/>
    </location>
</feature>
<evidence type="ECO:0000256" key="3">
    <source>
        <dbReference type="PROSITE-ProRule" id="PRU00221"/>
    </source>
</evidence>
<protein>
    <recommendedName>
        <fullName evidence="8">Telomerase protein component 1</fullName>
    </recommendedName>
</protein>
<dbReference type="SMART" id="SM00320">
    <property type="entry name" value="WD40"/>
    <property type="match status" value="16"/>
</dbReference>
<dbReference type="Pfam" id="PF24883">
    <property type="entry name" value="NPHP3_N"/>
    <property type="match status" value="1"/>
</dbReference>
<dbReference type="InterPro" id="IPR007111">
    <property type="entry name" value="NACHT_NTPase"/>
</dbReference>
<dbReference type="Gene3D" id="3.40.50.410">
    <property type="entry name" value="von Willebrand factor, type A domain"/>
    <property type="match status" value="1"/>
</dbReference>
<dbReference type="InterPro" id="IPR037214">
    <property type="entry name" value="TROVE_dom_sf"/>
</dbReference>
<feature type="repeat" description="WD" evidence="3">
    <location>
        <begin position="2187"/>
        <end position="2227"/>
    </location>
</feature>
<dbReference type="PROSITE" id="PS50988">
    <property type="entry name" value="TROVE"/>
    <property type="match status" value="1"/>
</dbReference>
<dbReference type="GO" id="GO:0000722">
    <property type="term" value="P:telomere maintenance via recombination"/>
    <property type="evidence" value="ECO:0007669"/>
    <property type="project" value="TreeGrafter"/>
</dbReference>
<dbReference type="SUPFAM" id="SSF140864">
    <property type="entry name" value="TROVE domain-like"/>
    <property type="match status" value="1"/>
</dbReference>
<dbReference type="Pfam" id="PF13271">
    <property type="entry name" value="DUF4062"/>
    <property type="match status" value="1"/>
</dbReference>
<dbReference type="PROSITE" id="PS50837">
    <property type="entry name" value="NACHT"/>
    <property type="match status" value="1"/>
</dbReference>
<dbReference type="SUPFAM" id="SSF50978">
    <property type="entry name" value="WD40 repeat-like"/>
    <property type="match status" value="3"/>
</dbReference>
<reference evidence="6" key="1">
    <citation type="thesis" date="2020" institute="ProQuest LLC" country="789 East Eisenhower Parkway, Ann Arbor, MI, USA">
        <title>Comparative Genomics and Chromosome Evolution.</title>
        <authorList>
            <person name="Mudd A.B."/>
        </authorList>
    </citation>
    <scope>NUCLEOTIDE SEQUENCE</scope>
    <source>
        <strain evidence="6">237g6f4</strain>
        <tissue evidence="6">Blood</tissue>
    </source>
</reference>
<dbReference type="Pfam" id="PF19334">
    <property type="entry name" value="DUF5920"/>
    <property type="match status" value="1"/>
</dbReference>
<dbReference type="InterPro" id="IPR008858">
    <property type="entry name" value="TROVE_dom"/>
</dbReference>
<keyword evidence="2" id="KW-0677">Repeat</keyword>
<organism evidence="6 7">
    <name type="scientific">Engystomops pustulosus</name>
    <name type="common">Tungara frog</name>
    <name type="synonym">Physalaemus pustulosus</name>
    <dbReference type="NCBI Taxonomy" id="76066"/>
    <lineage>
        <taxon>Eukaryota</taxon>
        <taxon>Metazoa</taxon>
        <taxon>Chordata</taxon>
        <taxon>Craniata</taxon>
        <taxon>Vertebrata</taxon>
        <taxon>Euteleostomi</taxon>
        <taxon>Amphibia</taxon>
        <taxon>Batrachia</taxon>
        <taxon>Anura</taxon>
        <taxon>Neobatrachia</taxon>
        <taxon>Hyloidea</taxon>
        <taxon>Leptodactylidae</taxon>
        <taxon>Leiuperinae</taxon>
        <taxon>Engystomops</taxon>
    </lineage>
</organism>
<dbReference type="CDD" id="cd00200">
    <property type="entry name" value="WD40"/>
    <property type="match status" value="2"/>
</dbReference>
<evidence type="ECO:0000313" key="6">
    <source>
        <dbReference type="EMBL" id="KAG8596529.1"/>
    </source>
</evidence>
<dbReference type="InterPro" id="IPR018391">
    <property type="entry name" value="PQQ_b-propeller_rpt"/>
</dbReference>
<dbReference type="InterPro" id="IPR019775">
    <property type="entry name" value="WD40_repeat_CS"/>
</dbReference>